<dbReference type="EMBL" id="LR590484">
    <property type="protein sequence ID" value="VTR42837.1"/>
    <property type="molecule type" value="Genomic_DNA"/>
</dbReference>
<dbReference type="GeneID" id="78463461"/>
<dbReference type="RefSeq" id="WP_051607355.1">
    <property type="nucleotide sequence ID" value="NZ_LR590484.1"/>
</dbReference>
<accession>A0A4U9VAK8</accession>
<dbReference type="KEGG" id="stha:NCTC11429_02757"/>
<gene>
    <name evidence="2" type="ORF">NCTC11429_02757</name>
</gene>
<protein>
    <recommendedName>
        <fullName evidence="4">DUF4440 domain-containing protein</fullName>
    </recommendedName>
</protein>
<proteinExistence type="predicted"/>
<sequence>MPYKCLITLLAMILSLVACGQKPQRSASNTSIHKTEQTMDLSKITNEQARQAIEAWQQGDSTSFLSFFVANARLTDDGHPRDFANFVKTACGHERFTSIDKVENNGFDIYGNFHTESWGDFRTFFKFQLGKEGKFERLDIGQAKY</sequence>
<feature type="signal peptide" evidence="1">
    <location>
        <begin position="1"/>
        <end position="20"/>
    </location>
</feature>
<evidence type="ECO:0000313" key="3">
    <source>
        <dbReference type="Proteomes" id="UP000308196"/>
    </source>
</evidence>
<name>A0A4U9VAK8_9SPHI</name>
<feature type="chain" id="PRO_5020637585" description="DUF4440 domain-containing protein" evidence="1">
    <location>
        <begin position="21"/>
        <end position="145"/>
    </location>
</feature>
<reference evidence="2 3" key="1">
    <citation type="submission" date="2019-05" db="EMBL/GenBank/DDBJ databases">
        <authorList>
            <consortium name="Pathogen Informatics"/>
        </authorList>
    </citation>
    <scope>NUCLEOTIDE SEQUENCE [LARGE SCALE GENOMIC DNA]</scope>
    <source>
        <strain evidence="2 3">NCTC11429</strain>
    </source>
</reference>
<evidence type="ECO:0008006" key="4">
    <source>
        <dbReference type="Google" id="ProtNLM"/>
    </source>
</evidence>
<dbReference type="AlphaFoldDB" id="A0A4U9VAK8"/>
<dbReference type="PROSITE" id="PS51257">
    <property type="entry name" value="PROKAR_LIPOPROTEIN"/>
    <property type="match status" value="1"/>
</dbReference>
<evidence type="ECO:0000256" key="1">
    <source>
        <dbReference type="SAM" id="SignalP"/>
    </source>
</evidence>
<evidence type="ECO:0000313" key="2">
    <source>
        <dbReference type="EMBL" id="VTR42837.1"/>
    </source>
</evidence>
<organism evidence="2 3">
    <name type="scientific">Sphingobacterium thalpophilum</name>
    <dbReference type="NCBI Taxonomy" id="259"/>
    <lineage>
        <taxon>Bacteria</taxon>
        <taxon>Pseudomonadati</taxon>
        <taxon>Bacteroidota</taxon>
        <taxon>Sphingobacteriia</taxon>
        <taxon>Sphingobacteriales</taxon>
        <taxon>Sphingobacteriaceae</taxon>
        <taxon>Sphingobacterium</taxon>
    </lineage>
</organism>
<dbReference type="STRING" id="1123265.GCA_000686625_02071"/>
<dbReference type="Proteomes" id="UP000308196">
    <property type="component" value="Chromosome"/>
</dbReference>
<keyword evidence="1" id="KW-0732">Signal</keyword>